<evidence type="ECO:0000313" key="1">
    <source>
        <dbReference type="EMBL" id="AMK00031.1"/>
    </source>
</evidence>
<evidence type="ECO:0000313" key="3">
    <source>
        <dbReference type="Proteomes" id="UP000063991"/>
    </source>
</evidence>
<evidence type="ECO:0000313" key="2">
    <source>
        <dbReference type="EMBL" id="OES26180.1"/>
    </source>
</evidence>
<name>A0A126Q4Y5_ALTMA</name>
<dbReference type="Proteomes" id="UP000063991">
    <property type="component" value="Chromosome"/>
</dbReference>
<protein>
    <recommendedName>
        <fullName evidence="5">STAS/SEC14 domain-containing protein</fullName>
    </recommendedName>
</protein>
<reference evidence="2 4" key="2">
    <citation type="submission" date="2016-09" db="EMBL/GenBank/DDBJ databases">
        <title>Draft Genome Sequence of four Alteromonas macleodii strains isolated from copper coupons and grown long-term at elevated copper levels.</title>
        <authorList>
            <person name="Cusick K."/>
            <person name="Dale J."/>
            <person name="Little B."/>
            <person name="Biffinger J."/>
        </authorList>
    </citation>
    <scope>NUCLEOTIDE SEQUENCE [LARGE SCALE GENOMIC DNA]</scope>
    <source>
        <strain evidence="2 4">KCP01</strain>
    </source>
</reference>
<evidence type="ECO:0008006" key="5">
    <source>
        <dbReference type="Google" id="ProtNLM"/>
    </source>
</evidence>
<dbReference type="EMBL" id="CP014323">
    <property type="protein sequence ID" value="AMK00031.1"/>
    <property type="molecule type" value="Genomic_DNA"/>
</dbReference>
<dbReference type="STRING" id="28108.ACZ81_18755"/>
<dbReference type="EMBL" id="MIPY01000035">
    <property type="protein sequence ID" value="OES26180.1"/>
    <property type="molecule type" value="Genomic_DNA"/>
</dbReference>
<proteinExistence type="predicted"/>
<dbReference type="AlphaFoldDB" id="A0A126Q4Y5"/>
<organism evidence="1 3">
    <name type="scientific">Alteromonas macleodii</name>
    <name type="common">Pseudoalteromonas macleodii</name>
    <dbReference type="NCBI Taxonomy" id="28108"/>
    <lineage>
        <taxon>Bacteria</taxon>
        <taxon>Pseudomonadati</taxon>
        <taxon>Pseudomonadota</taxon>
        <taxon>Gammaproteobacteria</taxon>
        <taxon>Alteromonadales</taxon>
        <taxon>Alteromonadaceae</taxon>
        <taxon>Alteromonas/Salinimonas group</taxon>
        <taxon>Alteromonas</taxon>
    </lineage>
</organism>
<gene>
    <name evidence="1" type="ORF">AVL55_18830</name>
    <name evidence="2" type="ORF">BFV95_3984</name>
</gene>
<sequence>MQYAHGEFIITRCGDAVLTQAYGPWNRECVNSFASEYRTLSECLHGKAWCDIVSVVGESLLIPDAEALLHERVASVNPIGLTHVALVMGESSVRATTQAQLKRVYRDTNIDYIFVDSIEDAVDWLSSKGFSVDKDGIDLHREKVAMKL</sequence>
<dbReference type="Proteomes" id="UP000095392">
    <property type="component" value="Unassembled WGS sequence"/>
</dbReference>
<evidence type="ECO:0000313" key="4">
    <source>
        <dbReference type="Proteomes" id="UP000095392"/>
    </source>
</evidence>
<dbReference type="PATRIC" id="fig|28108.53.peg.3856"/>
<dbReference type="RefSeq" id="WP_014951188.1">
    <property type="nucleotide sequence ID" value="NZ_CP012202.1"/>
</dbReference>
<keyword evidence="4" id="KW-1185">Reference proteome</keyword>
<reference evidence="1 3" key="1">
    <citation type="submission" date="2015-12" db="EMBL/GenBank/DDBJ databases">
        <authorList>
            <person name="Shamseldin A."/>
            <person name="Moawad H."/>
            <person name="Abd El-Rahim W.M."/>
            <person name="Sadowsky M.J."/>
        </authorList>
    </citation>
    <scope>NUCLEOTIDE SEQUENCE [LARGE SCALE GENOMIC DNA]</scope>
    <source>
        <strain evidence="1 3">D7</strain>
    </source>
</reference>
<accession>A0A126Q4Y5</accession>
<dbReference type="GeneID" id="56268903"/>
<dbReference type="OrthoDB" id="6226327at2"/>